<reference evidence="3 4" key="1">
    <citation type="submission" date="2020-10" db="EMBL/GenBank/DDBJ databases">
        <title>Complete genome sequence of Corynebacterium massiliense DSM 45435, type strain of Corynebacterium massiliense.</title>
        <authorList>
            <person name="Busche T."/>
            <person name="Kalinowski J."/>
            <person name="Ruckert C."/>
        </authorList>
    </citation>
    <scope>NUCLEOTIDE SEQUENCE [LARGE SCALE GENOMIC DNA]</scope>
    <source>
        <strain evidence="3 4">DSM 45435</strain>
    </source>
</reference>
<gene>
    <name evidence="3" type="ORF">CMASS_05430</name>
</gene>
<evidence type="ECO:0000313" key="4">
    <source>
        <dbReference type="Proteomes" id="UP001220064"/>
    </source>
</evidence>
<accession>A0ABY7U743</accession>
<organism evidence="3 4">
    <name type="scientific">Corynebacterium massiliense DSM 45435</name>
    <dbReference type="NCBI Taxonomy" id="1121364"/>
    <lineage>
        <taxon>Bacteria</taxon>
        <taxon>Bacillati</taxon>
        <taxon>Actinomycetota</taxon>
        <taxon>Actinomycetes</taxon>
        <taxon>Mycobacteriales</taxon>
        <taxon>Corynebacteriaceae</taxon>
        <taxon>Corynebacterium</taxon>
    </lineage>
</organism>
<dbReference type="SUPFAM" id="SSF55729">
    <property type="entry name" value="Acyl-CoA N-acyltransferases (Nat)"/>
    <property type="match status" value="1"/>
</dbReference>
<evidence type="ECO:0000313" key="3">
    <source>
        <dbReference type="EMBL" id="WCZ32527.1"/>
    </source>
</evidence>
<evidence type="ECO:0000259" key="2">
    <source>
        <dbReference type="PROSITE" id="PS51186"/>
    </source>
</evidence>
<dbReference type="RefSeq" id="WP_156831743.1">
    <property type="nucleotide sequence ID" value="NZ_ATVG01000001.1"/>
</dbReference>
<keyword evidence="4" id="KW-1185">Reference proteome</keyword>
<dbReference type="InterPro" id="IPR052523">
    <property type="entry name" value="Trichothecene_AcTrans"/>
</dbReference>
<name>A0ABY7U743_9CORY</name>
<dbReference type="PROSITE" id="PS51186">
    <property type="entry name" value="GNAT"/>
    <property type="match status" value="1"/>
</dbReference>
<dbReference type="Gene3D" id="3.40.630.30">
    <property type="match status" value="1"/>
</dbReference>
<dbReference type="EMBL" id="CP063189">
    <property type="protein sequence ID" value="WCZ32527.1"/>
    <property type="molecule type" value="Genomic_DNA"/>
</dbReference>
<feature type="compositionally biased region" description="Basic and acidic residues" evidence="1">
    <location>
        <begin position="199"/>
        <end position="210"/>
    </location>
</feature>
<evidence type="ECO:0000256" key="1">
    <source>
        <dbReference type="SAM" id="MobiDB-lite"/>
    </source>
</evidence>
<dbReference type="InterPro" id="IPR016181">
    <property type="entry name" value="Acyl_CoA_acyltransferase"/>
</dbReference>
<sequence length="222" mass="24758">MPNDKHNHNVTIRPARKDDLPEAIELLAHVFAEDRAVRSILAHASDHDPVDFARAIYEIQVYGHYFERGKIDLAVEGDKIYGVGLWAKPGEQMSNARFVRLLPRYVKLFGRASAFVARREARAEAAHPPFPHWYTFALGVSPDAQGLGVGSTLLRHGLQRAQNSPVYLEASTPKSAALYRSFGFVELGEIDIPGDKLSDPPEIAMWREPEDPASAAYTKELK</sequence>
<dbReference type="PANTHER" id="PTHR42791">
    <property type="entry name" value="GNAT FAMILY ACETYLTRANSFERASE"/>
    <property type="match status" value="1"/>
</dbReference>
<dbReference type="InterPro" id="IPR000182">
    <property type="entry name" value="GNAT_dom"/>
</dbReference>
<dbReference type="Pfam" id="PF13508">
    <property type="entry name" value="Acetyltransf_7"/>
    <property type="match status" value="1"/>
</dbReference>
<feature type="region of interest" description="Disordered" evidence="1">
    <location>
        <begin position="199"/>
        <end position="222"/>
    </location>
</feature>
<feature type="domain" description="N-acetyltransferase" evidence="2">
    <location>
        <begin position="10"/>
        <end position="210"/>
    </location>
</feature>
<dbReference type="CDD" id="cd04301">
    <property type="entry name" value="NAT_SF"/>
    <property type="match status" value="1"/>
</dbReference>
<protein>
    <submittedName>
        <fullName evidence="3">Acetyltransferase (GNAT) family protein</fullName>
    </submittedName>
</protein>
<dbReference type="Proteomes" id="UP001220064">
    <property type="component" value="Chromosome"/>
</dbReference>
<proteinExistence type="predicted"/>
<dbReference type="PANTHER" id="PTHR42791:SF1">
    <property type="entry name" value="N-ACETYLTRANSFERASE DOMAIN-CONTAINING PROTEIN"/>
    <property type="match status" value="1"/>
</dbReference>